<organism evidence="7 8">
    <name type="scientific">Oryctes borbonicus</name>
    <dbReference type="NCBI Taxonomy" id="1629725"/>
    <lineage>
        <taxon>Eukaryota</taxon>
        <taxon>Metazoa</taxon>
        <taxon>Ecdysozoa</taxon>
        <taxon>Arthropoda</taxon>
        <taxon>Hexapoda</taxon>
        <taxon>Insecta</taxon>
        <taxon>Pterygota</taxon>
        <taxon>Neoptera</taxon>
        <taxon>Endopterygota</taxon>
        <taxon>Coleoptera</taxon>
        <taxon>Polyphaga</taxon>
        <taxon>Scarabaeiformia</taxon>
        <taxon>Scarabaeidae</taxon>
        <taxon>Dynastinae</taxon>
        <taxon>Oryctes</taxon>
    </lineage>
</organism>
<evidence type="ECO:0000313" key="8">
    <source>
        <dbReference type="Proteomes" id="UP000051574"/>
    </source>
</evidence>
<feature type="domain" description="Hyaluronan-mediated motility receptor C-terminal" evidence="6">
    <location>
        <begin position="578"/>
        <end position="670"/>
    </location>
</feature>
<dbReference type="InterPro" id="IPR031794">
    <property type="entry name" value="HMMR_C"/>
</dbReference>
<dbReference type="AlphaFoldDB" id="A0A0T6AYQ7"/>
<feature type="coiled-coil region" evidence="4">
    <location>
        <begin position="550"/>
        <end position="605"/>
    </location>
</feature>
<evidence type="ECO:0000256" key="4">
    <source>
        <dbReference type="SAM" id="Coils"/>
    </source>
</evidence>
<evidence type="ECO:0000256" key="5">
    <source>
        <dbReference type="SAM" id="MobiDB-lite"/>
    </source>
</evidence>
<feature type="compositionally biased region" description="Polar residues" evidence="5">
    <location>
        <begin position="681"/>
        <end position="695"/>
    </location>
</feature>
<comment type="subcellular location">
    <subcellularLocation>
        <location evidence="1">Cytoplasm</location>
        <location evidence="1">Cytoskeleton</location>
        <location evidence="1">Spindle</location>
    </subcellularLocation>
</comment>
<feature type="coiled-coil region" evidence="4">
    <location>
        <begin position="389"/>
        <end position="511"/>
    </location>
</feature>
<comment type="caution">
    <text evidence="7">The sequence shown here is derived from an EMBL/GenBank/DDBJ whole genome shotgun (WGS) entry which is preliminary data.</text>
</comment>
<evidence type="ECO:0000313" key="7">
    <source>
        <dbReference type="EMBL" id="KRT80323.1"/>
    </source>
</evidence>
<protein>
    <recommendedName>
        <fullName evidence="6">Hyaluronan-mediated motility receptor C-terminal domain-containing protein</fullName>
    </recommendedName>
</protein>
<dbReference type="InterPro" id="IPR026203">
    <property type="entry name" value="IHABP"/>
</dbReference>
<evidence type="ECO:0000259" key="6">
    <source>
        <dbReference type="Pfam" id="PF15908"/>
    </source>
</evidence>
<feature type="coiled-coil region" evidence="4">
    <location>
        <begin position="212"/>
        <end position="365"/>
    </location>
</feature>
<evidence type="ECO:0000256" key="1">
    <source>
        <dbReference type="ARBA" id="ARBA00004186"/>
    </source>
</evidence>
<dbReference type="EMBL" id="LJIG01022487">
    <property type="protein sequence ID" value="KRT80323.1"/>
    <property type="molecule type" value="Genomic_DNA"/>
</dbReference>
<feature type="region of interest" description="Disordered" evidence="5">
    <location>
        <begin position="668"/>
        <end position="702"/>
    </location>
</feature>
<dbReference type="GO" id="GO:0005819">
    <property type="term" value="C:spindle"/>
    <property type="evidence" value="ECO:0007669"/>
    <property type="project" value="UniProtKB-SubCell"/>
</dbReference>
<dbReference type="PANTHER" id="PTHR18956">
    <property type="entry name" value="HYALURONAN MEDIATED MOTILITY RECEPTOR"/>
    <property type="match status" value="1"/>
</dbReference>
<sequence length="702" mass="83188">IRTKEALILKEKEASMKLENELIQLKESHTIEIENLKIKHKNEIVDIEYEMLKSITELQNNLDREKKVLESTYKSKIANLENNHAETIVKIRNQSDLQISQIEEDCRRANQLTEVHFQEKYKDIENEWKIKLETQIKHTEKIIIEYKEINEFNLTQHKVEKEHLTKELEEKLEEIENKWKIKLEEQIKESDEILKECQAISEYNIIQCELEKNGTKRKLSEATNDLENEKEISNKYLHQKNDIDNLYMQLKLDYDDIITKLENVQDELAREKELRQNELQQTASEKHTFEVTITKTLNTVEALTKRLFDSDRDVEQLKSELEFCEKEKLENEDKCNKLTIELETLKKLNEDMELQSESNLKLSEDKIEKLGRELRDKVNHYKLKAEESIAANAIELQEKTREMAEVKEQLHQQQALNSETQKLISKASEELKHCEAYNNKLEQKILSLTSELKATTKHAEEIEETNRELREQLKNQDDSYTKFEESFSQDVDSKNHEIISLKKEMSQLQEKADSYYQYCEYYKCQTNKCEKEIEELNVIQKNYIDQSGKYDELLQKYDELLVKNAELEKTIVQQESLIGPFRDQLEAYEVERAALLDQKHDAENEAKIMGMKYAQILGHQNQKQKIKHLMDLKRKNYDLMESKAEIEQKARFQTKTIEKLKKEIASLTKTPRKQIGDNKENVNSPNRSLNGSNMFSPLRERN</sequence>
<dbReference type="Pfam" id="PF15908">
    <property type="entry name" value="HMMR_C"/>
    <property type="match status" value="1"/>
</dbReference>
<reference evidence="7 8" key="1">
    <citation type="submission" date="2015-09" db="EMBL/GenBank/DDBJ databases">
        <title>Draft genome of the scarab beetle Oryctes borbonicus.</title>
        <authorList>
            <person name="Meyer J.M."/>
            <person name="Markov G.V."/>
            <person name="Baskaran P."/>
            <person name="Herrmann M."/>
            <person name="Sommer R.J."/>
            <person name="Roedelsperger C."/>
        </authorList>
    </citation>
    <scope>NUCLEOTIDE SEQUENCE [LARGE SCALE GENOMIC DNA]</scope>
    <source>
        <strain evidence="7">OB123</strain>
        <tissue evidence="7">Whole animal</tissue>
    </source>
</reference>
<dbReference type="GO" id="GO:0005540">
    <property type="term" value="F:hyaluronic acid binding"/>
    <property type="evidence" value="ECO:0007669"/>
    <property type="project" value="InterPro"/>
</dbReference>
<feature type="coiled-coil region" evidence="4">
    <location>
        <begin position="154"/>
        <end position="185"/>
    </location>
</feature>
<keyword evidence="8" id="KW-1185">Reference proteome</keyword>
<evidence type="ECO:0000256" key="3">
    <source>
        <dbReference type="ARBA" id="ARBA00023212"/>
    </source>
</evidence>
<name>A0A0T6AYQ7_9SCAR</name>
<dbReference type="PANTHER" id="PTHR18956:SF6">
    <property type="entry name" value="HYALURONAN MEDIATED MOTILITY RECEPTOR"/>
    <property type="match status" value="1"/>
</dbReference>
<keyword evidence="4" id="KW-0175">Coiled coil</keyword>
<dbReference type="Proteomes" id="UP000051574">
    <property type="component" value="Unassembled WGS sequence"/>
</dbReference>
<dbReference type="OrthoDB" id="419631at2759"/>
<proteinExistence type="predicted"/>
<accession>A0A0T6AYQ7</accession>
<keyword evidence="3" id="KW-0206">Cytoskeleton</keyword>
<gene>
    <name evidence="7" type="ORF">AMK59_8447</name>
</gene>
<keyword evidence="2" id="KW-0963">Cytoplasm</keyword>
<evidence type="ECO:0000256" key="2">
    <source>
        <dbReference type="ARBA" id="ARBA00022490"/>
    </source>
</evidence>
<feature type="non-terminal residue" evidence="7">
    <location>
        <position position="1"/>
    </location>
</feature>